<sequence length="301" mass="31683">MTRALVIGESLIDVVNDGAQMSEHPGGSPMNVAVGLARLGRDVELATWIGDDAHGHIITDYVAADNVHLAAASRGATRTSTATATLTGGQASYQFDLDWALPAIHIPQHCLVVHTGSLACGIDPGRRVVAQTVATARAASTITFDPNVRPSLLGDPHTAREDLEQFVRLADVVKASDEDLTWLGQGADPVEMLTEWMGMGPRLGIMTMGEHGVMAMAAHGLEMRVPGERVKIVDTVGAGDSFMSATIDGLWTAGLLGADHRADLGRIEPGVLRQVLQRAARIAAITVTRTGANPPRTAELG</sequence>
<evidence type="ECO:0000256" key="2">
    <source>
        <dbReference type="ARBA" id="ARBA00022679"/>
    </source>
</evidence>
<gene>
    <name evidence="7" type="ORF">CP880_11065</name>
</gene>
<dbReference type="InterPro" id="IPR050306">
    <property type="entry name" value="PfkB_Carbo_kinase"/>
</dbReference>
<evidence type="ECO:0000256" key="1">
    <source>
        <dbReference type="ARBA" id="ARBA00010688"/>
    </source>
</evidence>
<dbReference type="InterPro" id="IPR011611">
    <property type="entry name" value="PfkB_dom"/>
</dbReference>
<name>A0ABX9I7P9_9ACTN</name>
<keyword evidence="8" id="KW-1185">Reference proteome</keyword>
<keyword evidence="4 7" id="KW-0418">Kinase</keyword>
<dbReference type="RefSeq" id="WP_002549136.1">
    <property type="nucleotide sequence ID" value="NZ_JARJNT010000007.1"/>
</dbReference>
<evidence type="ECO:0000256" key="5">
    <source>
        <dbReference type="ARBA" id="ARBA00022840"/>
    </source>
</evidence>
<organism evidence="7 8">
    <name type="scientific">Cutibacterium namnetense</name>
    <dbReference type="NCBI Taxonomy" id="1574624"/>
    <lineage>
        <taxon>Bacteria</taxon>
        <taxon>Bacillati</taxon>
        <taxon>Actinomycetota</taxon>
        <taxon>Actinomycetes</taxon>
        <taxon>Propionibacteriales</taxon>
        <taxon>Propionibacteriaceae</taxon>
        <taxon>Cutibacterium</taxon>
    </lineage>
</organism>
<comment type="caution">
    <text evidence="7">The sequence shown here is derived from an EMBL/GenBank/DDBJ whole genome shotgun (WGS) entry which is preliminary data.</text>
</comment>
<keyword evidence="3" id="KW-0547">Nucleotide-binding</keyword>
<evidence type="ECO:0000256" key="3">
    <source>
        <dbReference type="ARBA" id="ARBA00022741"/>
    </source>
</evidence>
<dbReference type="Pfam" id="PF00294">
    <property type="entry name" value="PfkB"/>
    <property type="match status" value="1"/>
</dbReference>
<dbReference type="PANTHER" id="PTHR43085:SF1">
    <property type="entry name" value="PSEUDOURIDINE KINASE-RELATED"/>
    <property type="match status" value="1"/>
</dbReference>
<dbReference type="GO" id="GO:0016301">
    <property type="term" value="F:kinase activity"/>
    <property type="evidence" value="ECO:0007669"/>
    <property type="project" value="UniProtKB-KW"/>
</dbReference>
<evidence type="ECO:0000313" key="7">
    <source>
        <dbReference type="EMBL" id="REB68391.1"/>
    </source>
</evidence>
<dbReference type="Gene3D" id="3.40.1190.20">
    <property type="match status" value="1"/>
</dbReference>
<keyword evidence="2" id="KW-0808">Transferase</keyword>
<evidence type="ECO:0000259" key="6">
    <source>
        <dbReference type="Pfam" id="PF00294"/>
    </source>
</evidence>
<dbReference type="PROSITE" id="PS00583">
    <property type="entry name" value="PFKB_KINASES_1"/>
    <property type="match status" value="1"/>
</dbReference>
<feature type="domain" description="Carbohydrate kinase PfkB" evidence="6">
    <location>
        <begin position="4"/>
        <end position="295"/>
    </location>
</feature>
<comment type="similarity">
    <text evidence="1">Belongs to the carbohydrate kinase PfkB family.</text>
</comment>
<dbReference type="PANTHER" id="PTHR43085">
    <property type="entry name" value="HEXOKINASE FAMILY MEMBER"/>
    <property type="match status" value="1"/>
</dbReference>
<protein>
    <submittedName>
        <fullName evidence="7">Carbohydrate kinase</fullName>
    </submittedName>
</protein>
<evidence type="ECO:0000256" key="4">
    <source>
        <dbReference type="ARBA" id="ARBA00022777"/>
    </source>
</evidence>
<dbReference type="InterPro" id="IPR029056">
    <property type="entry name" value="Ribokinase-like"/>
</dbReference>
<accession>A0ABX9I7P9</accession>
<proteinExistence type="inferred from homology"/>
<dbReference type="InterPro" id="IPR002173">
    <property type="entry name" value="Carboh/pur_kinase_PfkB_CS"/>
</dbReference>
<dbReference type="Proteomes" id="UP000256324">
    <property type="component" value="Unassembled WGS sequence"/>
</dbReference>
<evidence type="ECO:0000313" key="8">
    <source>
        <dbReference type="Proteomes" id="UP000256324"/>
    </source>
</evidence>
<dbReference type="SUPFAM" id="SSF53613">
    <property type="entry name" value="Ribokinase-like"/>
    <property type="match status" value="1"/>
</dbReference>
<reference evidence="7 8" key="1">
    <citation type="submission" date="2017-09" db="EMBL/GenBank/DDBJ databases">
        <authorList>
            <person name="Bumgarner R.E."/>
        </authorList>
    </citation>
    <scope>NUCLEOTIDE SEQUENCE [LARGE SCALE GENOMIC DNA]</scope>
    <source>
        <strain evidence="7 8">T34998</strain>
    </source>
</reference>
<dbReference type="EMBL" id="PCZS01000004">
    <property type="protein sequence ID" value="REB68391.1"/>
    <property type="molecule type" value="Genomic_DNA"/>
</dbReference>
<keyword evidence="5" id="KW-0067">ATP-binding</keyword>